<feature type="transmembrane region" description="Helical" evidence="2">
    <location>
        <begin position="95"/>
        <end position="114"/>
    </location>
</feature>
<keyword evidence="2" id="KW-0472">Membrane</keyword>
<evidence type="ECO:0008006" key="5">
    <source>
        <dbReference type="Google" id="ProtNLM"/>
    </source>
</evidence>
<feature type="transmembrane region" description="Helical" evidence="2">
    <location>
        <begin position="72"/>
        <end position="88"/>
    </location>
</feature>
<evidence type="ECO:0000313" key="3">
    <source>
        <dbReference type="EMBL" id="MCY1143707.1"/>
    </source>
</evidence>
<feature type="transmembrane region" description="Helical" evidence="2">
    <location>
        <begin position="172"/>
        <end position="195"/>
    </location>
</feature>
<evidence type="ECO:0000256" key="2">
    <source>
        <dbReference type="SAM" id="Phobius"/>
    </source>
</evidence>
<dbReference type="RefSeq" id="WP_267568236.1">
    <property type="nucleotide sequence ID" value="NZ_JAPNTZ010000016.1"/>
</dbReference>
<gene>
    <name evidence="3" type="ORF">OWR29_37375</name>
</gene>
<protein>
    <recommendedName>
        <fullName evidence="5">Integral membrane protein</fullName>
    </recommendedName>
</protein>
<feature type="region of interest" description="Disordered" evidence="1">
    <location>
        <begin position="329"/>
        <end position="350"/>
    </location>
</feature>
<name>A0ABT4BB02_9ACTN</name>
<accession>A0ABT4BB02</accession>
<sequence>MAKRVSNNGDLSWLRRRSGWLSGGTGLGTETATRRSTVWAARAATAFTFVFGIGTGIGAFAGHDEFAGFPHAARPAAVVLLLASAVVLTRRRRAILAVAVVLLAGSCWLLLNLVELTLTGTVTDRHGDPAWTAFLERLGLTAAGALLAAATVRRRTGGVRPPAHAAPARIRWIAYAGCLAWLPYGSVHLLSALGVPGLEPDGFRPSPTMAVALCAGLGLAVFLLLGLVRPWGMVFPRWTVLLAGRRVPRFLPIVPVWLIAPTFVLYGLGAGVYVIFLVGGVLQWHGRTGLDALGYIGVAQPISFAGYGLALTACAVSYQLRTRPIPVTLPPTPGVDSSQPPADSRSVNRR</sequence>
<feature type="transmembrane region" description="Helical" evidence="2">
    <location>
        <begin position="39"/>
        <end position="60"/>
    </location>
</feature>
<evidence type="ECO:0000256" key="1">
    <source>
        <dbReference type="SAM" id="MobiDB-lite"/>
    </source>
</evidence>
<keyword evidence="2" id="KW-0812">Transmembrane</keyword>
<dbReference type="EMBL" id="JAPNTZ010000016">
    <property type="protein sequence ID" value="MCY1143707.1"/>
    <property type="molecule type" value="Genomic_DNA"/>
</dbReference>
<organism evidence="3 4">
    <name type="scientific">Paractinoplanes pyxinae</name>
    <dbReference type="NCBI Taxonomy" id="2997416"/>
    <lineage>
        <taxon>Bacteria</taxon>
        <taxon>Bacillati</taxon>
        <taxon>Actinomycetota</taxon>
        <taxon>Actinomycetes</taxon>
        <taxon>Micromonosporales</taxon>
        <taxon>Micromonosporaceae</taxon>
        <taxon>Paractinoplanes</taxon>
    </lineage>
</organism>
<feature type="transmembrane region" description="Helical" evidence="2">
    <location>
        <begin position="249"/>
        <end position="282"/>
    </location>
</feature>
<keyword evidence="4" id="KW-1185">Reference proteome</keyword>
<keyword evidence="2" id="KW-1133">Transmembrane helix</keyword>
<evidence type="ECO:0000313" key="4">
    <source>
        <dbReference type="Proteomes" id="UP001151002"/>
    </source>
</evidence>
<reference evidence="3" key="1">
    <citation type="submission" date="2022-11" db="EMBL/GenBank/DDBJ databases">
        <authorList>
            <person name="Somphong A."/>
            <person name="Phongsopitanun W."/>
        </authorList>
    </citation>
    <scope>NUCLEOTIDE SEQUENCE</scope>
    <source>
        <strain evidence="3">Pm04-4</strain>
    </source>
</reference>
<feature type="transmembrane region" description="Helical" evidence="2">
    <location>
        <begin position="207"/>
        <end position="228"/>
    </location>
</feature>
<dbReference type="Proteomes" id="UP001151002">
    <property type="component" value="Unassembled WGS sequence"/>
</dbReference>
<comment type="caution">
    <text evidence="3">The sequence shown here is derived from an EMBL/GenBank/DDBJ whole genome shotgun (WGS) entry which is preliminary data.</text>
</comment>
<proteinExistence type="predicted"/>
<feature type="transmembrane region" description="Helical" evidence="2">
    <location>
        <begin position="294"/>
        <end position="316"/>
    </location>
</feature>
<feature type="transmembrane region" description="Helical" evidence="2">
    <location>
        <begin position="134"/>
        <end position="152"/>
    </location>
</feature>